<keyword evidence="3" id="KW-1185">Reference proteome</keyword>
<gene>
    <name evidence="2" type="ORF">GA0111570_107133</name>
</gene>
<sequence length="51" mass="6010">MTLPTFEEAERRRVARLEHQRALARFRTRTRVLRLVGLAVVLLVTLWVVLP</sequence>
<dbReference type="AlphaFoldDB" id="A0A1G6H8J4"/>
<dbReference type="EMBL" id="FMYF01000007">
    <property type="protein sequence ID" value="SDB90609.1"/>
    <property type="molecule type" value="Genomic_DNA"/>
</dbReference>
<dbReference type="RefSeq" id="WP_175557468.1">
    <property type="nucleotide sequence ID" value="NZ_FMYF01000007.1"/>
</dbReference>
<dbReference type="Proteomes" id="UP000199086">
    <property type="component" value="Unassembled WGS sequence"/>
</dbReference>
<keyword evidence="1" id="KW-1133">Transmembrane helix</keyword>
<dbReference type="STRING" id="1577474.GA0111570_107133"/>
<proteinExistence type="predicted"/>
<protein>
    <submittedName>
        <fullName evidence="2">Uncharacterized protein</fullName>
    </submittedName>
</protein>
<reference evidence="2 3" key="1">
    <citation type="submission" date="2016-06" db="EMBL/GenBank/DDBJ databases">
        <authorList>
            <person name="Olsen C.W."/>
            <person name="Carey S."/>
            <person name="Hinshaw L."/>
            <person name="Karasin A.I."/>
        </authorList>
    </citation>
    <scope>NUCLEOTIDE SEQUENCE [LARGE SCALE GENOMIC DNA]</scope>
    <source>
        <strain evidence="2 3">LZ-22</strain>
    </source>
</reference>
<organism evidence="2 3">
    <name type="scientific">Raineyella antarctica</name>
    <dbReference type="NCBI Taxonomy" id="1577474"/>
    <lineage>
        <taxon>Bacteria</taxon>
        <taxon>Bacillati</taxon>
        <taxon>Actinomycetota</taxon>
        <taxon>Actinomycetes</taxon>
        <taxon>Propionibacteriales</taxon>
        <taxon>Propionibacteriaceae</taxon>
        <taxon>Raineyella</taxon>
    </lineage>
</organism>
<evidence type="ECO:0000313" key="3">
    <source>
        <dbReference type="Proteomes" id="UP000199086"/>
    </source>
</evidence>
<keyword evidence="1" id="KW-0472">Membrane</keyword>
<accession>A0A1G6H8J4</accession>
<name>A0A1G6H8J4_9ACTN</name>
<feature type="transmembrane region" description="Helical" evidence="1">
    <location>
        <begin position="32"/>
        <end position="50"/>
    </location>
</feature>
<evidence type="ECO:0000313" key="2">
    <source>
        <dbReference type="EMBL" id="SDB90609.1"/>
    </source>
</evidence>
<keyword evidence="1" id="KW-0812">Transmembrane</keyword>
<evidence type="ECO:0000256" key="1">
    <source>
        <dbReference type="SAM" id="Phobius"/>
    </source>
</evidence>